<dbReference type="GO" id="GO:0015990">
    <property type="term" value="P:electron transport coupled proton transport"/>
    <property type="evidence" value="ECO:0007669"/>
    <property type="project" value="TreeGrafter"/>
</dbReference>
<feature type="transmembrane region" description="Helical" evidence="7">
    <location>
        <begin position="276"/>
        <end position="298"/>
    </location>
</feature>
<dbReference type="GO" id="GO:0042773">
    <property type="term" value="P:ATP synthesis coupled electron transport"/>
    <property type="evidence" value="ECO:0007669"/>
    <property type="project" value="InterPro"/>
</dbReference>
<feature type="transmembrane region" description="Helical" evidence="7">
    <location>
        <begin position="305"/>
        <end position="327"/>
    </location>
</feature>
<dbReference type="InterPro" id="IPR003918">
    <property type="entry name" value="NADH_UbQ_OxRdtase"/>
</dbReference>
<keyword evidence="4 7" id="KW-1133">Transmembrane helix</keyword>
<dbReference type="AlphaFoldDB" id="A0A542ZD84"/>
<comment type="subcellular location">
    <subcellularLocation>
        <location evidence="1">Endomembrane system</location>
        <topology evidence="1">Multi-pass membrane protein</topology>
    </subcellularLocation>
    <subcellularLocation>
        <location evidence="6">Membrane</location>
        <topology evidence="6">Multi-pass membrane protein</topology>
    </subcellularLocation>
</comment>
<feature type="transmembrane region" description="Helical" evidence="7">
    <location>
        <begin position="6"/>
        <end position="23"/>
    </location>
</feature>
<comment type="similarity">
    <text evidence="2">Belongs to the complex I subunit 4 family.</text>
</comment>
<keyword evidence="3 6" id="KW-0812">Transmembrane</keyword>
<feature type="transmembrane region" description="Helical" evidence="7">
    <location>
        <begin position="461"/>
        <end position="477"/>
    </location>
</feature>
<dbReference type="PANTHER" id="PTHR43507">
    <property type="entry name" value="NADH-UBIQUINONE OXIDOREDUCTASE CHAIN 4"/>
    <property type="match status" value="1"/>
</dbReference>
<dbReference type="Proteomes" id="UP000316196">
    <property type="component" value="Unassembled WGS sequence"/>
</dbReference>
<feature type="transmembrane region" description="Helical" evidence="7">
    <location>
        <begin position="247"/>
        <end position="270"/>
    </location>
</feature>
<dbReference type="GO" id="GO:0012505">
    <property type="term" value="C:endomembrane system"/>
    <property type="evidence" value="ECO:0007669"/>
    <property type="project" value="UniProtKB-SubCell"/>
</dbReference>
<reference evidence="9 10" key="1">
    <citation type="submission" date="2019-06" db="EMBL/GenBank/DDBJ databases">
        <title>Sequencing the genomes of 1000 actinobacteria strains.</title>
        <authorList>
            <person name="Klenk H.-P."/>
        </authorList>
    </citation>
    <scope>NUCLEOTIDE SEQUENCE [LARGE SCALE GENOMIC DNA]</scope>
    <source>
        <strain evidence="9 10">DSM 8251</strain>
    </source>
</reference>
<dbReference type="EMBL" id="VFOR01000002">
    <property type="protein sequence ID" value="TQL58239.1"/>
    <property type="molecule type" value="Genomic_DNA"/>
</dbReference>
<dbReference type="NCBIfam" id="NF004500">
    <property type="entry name" value="PRK05846.1-4"/>
    <property type="match status" value="1"/>
</dbReference>
<dbReference type="PANTHER" id="PTHR43507:SF1">
    <property type="entry name" value="NADH-UBIQUINONE OXIDOREDUCTASE CHAIN 4"/>
    <property type="match status" value="1"/>
</dbReference>
<dbReference type="GO" id="GO:0003954">
    <property type="term" value="F:NADH dehydrogenase activity"/>
    <property type="evidence" value="ECO:0007669"/>
    <property type="project" value="TreeGrafter"/>
</dbReference>
<protein>
    <submittedName>
        <fullName evidence="9">NADH dehydrogenase subunit M</fullName>
    </submittedName>
</protein>
<feature type="transmembrane region" description="Helical" evidence="7">
    <location>
        <begin position="77"/>
        <end position="100"/>
    </location>
</feature>
<proteinExistence type="inferred from homology"/>
<sequence>MSFPLLTLLGAVPLVGALVVMFTPRATGRVTGLFISLLTTALALVVVGLAAGGRDLSEQFTWIPAFGAHWAMNADGISLTMVLLTVLLTPFVLIASWNVGHADAEDGWGPRAFSALVLVMESFALFCFMATDVLVFYIFFEATLIPMYFLIGGFGEAGRRRAAIKFLLFGLGGGLILLAGVVGVYAISAGNGQPTMLLADLAGMPMGTGTERVLFVLFFIAFALKAPMVPFHTWLPDAAESGTPGTSALLVGVLDKIGTFGMIRFCLELFPGASQWAAPVVLILALISMIYGALAAIGETDILRLIAFTSVSHFGFIVIGIFSFTTISMTGATFYMFNHAFSTGVLFLAAHFLIQRRGSQKIADYGGVQKLAPVLAGVFLLGGLSSLALPGMSSFVSEFMVIAGSFSQNIWIGGISTLGMVLAATYILLMYQRTMTGPVTEDVEEAFGEERSNDLTGRERWAVAPLLLIIFVFGFFPKPMLDLIEPAVTTTMSQVGVSDPSLTMEGSN</sequence>
<dbReference type="PRINTS" id="PR01437">
    <property type="entry name" value="NUOXDRDTASE4"/>
</dbReference>
<organism evidence="9 10">
    <name type="scientific">Propioniferax innocua</name>
    <dbReference type="NCBI Taxonomy" id="1753"/>
    <lineage>
        <taxon>Bacteria</taxon>
        <taxon>Bacillati</taxon>
        <taxon>Actinomycetota</taxon>
        <taxon>Actinomycetes</taxon>
        <taxon>Propionibacteriales</taxon>
        <taxon>Propionibacteriaceae</taxon>
        <taxon>Propioniferax</taxon>
    </lineage>
</organism>
<keyword evidence="10" id="KW-1185">Reference proteome</keyword>
<dbReference type="OrthoDB" id="9768329at2"/>
<dbReference type="RefSeq" id="WP_142094051.1">
    <property type="nucleotide sequence ID" value="NZ_BAAAMD010000002.1"/>
</dbReference>
<evidence type="ECO:0000256" key="1">
    <source>
        <dbReference type="ARBA" id="ARBA00004127"/>
    </source>
</evidence>
<comment type="caution">
    <text evidence="9">The sequence shown here is derived from an EMBL/GenBank/DDBJ whole genome shotgun (WGS) entry which is preliminary data.</text>
</comment>
<feature type="domain" description="NADH:quinone oxidoreductase/Mrp antiporter transmembrane" evidence="8">
    <location>
        <begin position="130"/>
        <end position="413"/>
    </location>
</feature>
<dbReference type="GO" id="GO:0016020">
    <property type="term" value="C:membrane"/>
    <property type="evidence" value="ECO:0007669"/>
    <property type="project" value="UniProtKB-SubCell"/>
</dbReference>
<feature type="transmembrane region" description="Helical" evidence="7">
    <location>
        <begin position="30"/>
        <end position="51"/>
    </location>
</feature>
<feature type="transmembrane region" description="Helical" evidence="7">
    <location>
        <begin position="112"/>
        <end position="131"/>
    </location>
</feature>
<evidence type="ECO:0000256" key="4">
    <source>
        <dbReference type="ARBA" id="ARBA00022989"/>
    </source>
</evidence>
<feature type="transmembrane region" description="Helical" evidence="7">
    <location>
        <begin position="374"/>
        <end position="396"/>
    </location>
</feature>
<evidence type="ECO:0000313" key="9">
    <source>
        <dbReference type="EMBL" id="TQL58239.1"/>
    </source>
</evidence>
<gene>
    <name evidence="9" type="ORF">FB460_2096</name>
</gene>
<dbReference type="GO" id="GO:0048039">
    <property type="term" value="F:ubiquinone binding"/>
    <property type="evidence" value="ECO:0007669"/>
    <property type="project" value="TreeGrafter"/>
</dbReference>
<feature type="transmembrane region" description="Helical" evidence="7">
    <location>
        <begin position="137"/>
        <end position="154"/>
    </location>
</feature>
<dbReference type="NCBIfam" id="TIGR01972">
    <property type="entry name" value="NDH_I_M"/>
    <property type="match status" value="1"/>
</dbReference>
<evidence type="ECO:0000256" key="3">
    <source>
        <dbReference type="ARBA" id="ARBA00022692"/>
    </source>
</evidence>
<evidence type="ECO:0000259" key="8">
    <source>
        <dbReference type="Pfam" id="PF00361"/>
    </source>
</evidence>
<evidence type="ECO:0000313" key="10">
    <source>
        <dbReference type="Proteomes" id="UP000316196"/>
    </source>
</evidence>
<evidence type="ECO:0000256" key="6">
    <source>
        <dbReference type="RuleBase" id="RU000320"/>
    </source>
</evidence>
<dbReference type="GO" id="GO:0008137">
    <property type="term" value="F:NADH dehydrogenase (ubiquinone) activity"/>
    <property type="evidence" value="ECO:0007669"/>
    <property type="project" value="InterPro"/>
</dbReference>
<keyword evidence="5 7" id="KW-0472">Membrane</keyword>
<evidence type="ECO:0000256" key="7">
    <source>
        <dbReference type="SAM" id="Phobius"/>
    </source>
</evidence>
<feature type="transmembrane region" description="Helical" evidence="7">
    <location>
        <begin position="213"/>
        <end position="235"/>
    </location>
</feature>
<dbReference type="InterPro" id="IPR010227">
    <property type="entry name" value="NADH_Q_OxRdtase_chainM/4"/>
</dbReference>
<name>A0A542ZD84_9ACTN</name>
<feature type="transmembrane region" description="Helical" evidence="7">
    <location>
        <begin position="166"/>
        <end position="187"/>
    </location>
</feature>
<evidence type="ECO:0000256" key="2">
    <source>
        <dbReference type="ARBA" id="ARBA00009025"/>
    </source>
</evidence>
<feature type="transmembrane region" description="Helical" evidence="7">
    <location>
        <begin position="408"/>
        <end position="429"/>
    </location>
</feature>
<evidence type="ECO:0000256" key="5">
    <source>
        <dbReference type="ARBA" id="ARBA00023136"/>
    </source>
</evidence>
<dbReference type="InterPro" id="IPR001750">
    <property type="entry name" value="ND/Mrp_TM"/>
</dbReference>
<accession>A0A542ZD84</accession>
<feature type="transmembrane region" description="Helical" evidence="7">
    <location>
        <begin position="333"/>
        <end position="354"/>
    </location>
</feature>
<dbReference type="Pfam" id="PF00361">
    <property type="entry name" value="Proton_antipo_M"/>
    <property type="match status" value="1"/>
</dbReference>